<accession>A0A9D1JAR7</accession>
<name>A0A9D1JAR7_9FIRM</name>
<dbReference type="AlphaFoldDB" id="A0A9D1JAR7"/>
<dbReference type="EMBL" id="DVHM01000103">
    <property type="protein sequence ID" value="HIR70936.1"/>
    <property type="molecule type" value="Genomic_DNA"/>
</dbReference>
<reference evidence="1" key="1">
    <citation type="submission" date="2020-10" db="EMBL/GenBank/DDBJ databases">
        <authorList>
            <person name="Gilroy R."/>
        </authorList>
    </citation>
    <scope>NUCLEOTIDE SEQUENCE</scope>
    <source>
        <strain evidence="1">ChiSjej5B23-6657</strain>
    </source>
</reference>
<dbReference type="InterPro" id="IPR016032">
    <property type="entry name" value="Sig_transdc_resp-reg_C-effctor"/>
</dbReference>
<dbReference type="Proteomes" id="UP000823912">
    <property type="component" value="Unassembled WGS sequence"/>
</dbReference>
<dbReference type="SUPFAM" id="SSF46894">
    <property type="entry name" value="C-terminal effector domain of the bipartite response regulators"/>
    <property type="match status" value="1"/>
</dbReference>
<gene>
    <name evidence="1" type="ORF">IAA55_06620</name>
</gene>
<sequence>MDMIAEVLEDRNAFSVTYIPLDSEDILPRSADIDPDILLLEISPAVSVREIRPAVEVGRALRLRTHAQLLLLGPAENRQIVIETSVRTFASGYISPDQSPFLDRIIEETWHRKSPQKILIRELILSSLTDAERRLLEILLGAHDDLRSSPKTIANQKTSIFHKLGLKNLRELRHIFENY</sequence>
<dbReference type="GO" id="GO:0006355">
    <property type="term" value="P:regulation of DNA-templated transcription"/>
    <property type="evidence" value="ECO:0007669"/>
    <property type="project" value="InterPro"/>
</dbReference>
<evidence type="ECO:0000313" key="1">
    <source>
        <dbReference type="EMBL" id="HIR70936.1"/>
    </source>
</evidence>
<evidence type="ECO:0000313" key="2">
    <source>
        <dbReference type="Proteomes" id="UP000823912"/>
    </source>
</evidence>
<comment type="caution">
    <text evidence="1">The sequence shown here is derived from an EMBL/GenBank/DDBJ whole genome shotgun (WGS) entry which is preliminary data.</text>
</comment>
<reference evidence="1" key="2">
    <citation type="journal article" date="2021" name="PeerJ">
        <title>Extensive microbial diversity within the chicken gut microbiome revealed by metagenomics and culture.</title>
        <authorList>
            <person name="Gilroy R."/>
            <person name="Ravi A."/>
            <person name="Getino M."/>
            <person name="Pursley I."/>
            <person name="Horton D.L."/>
            <person name="Alikhan N.F."/>
            <person name="Baker D."/>
            <person name="Gharbi K."/>
            <person name="Hall N."/>
            <person name="Watson M."/>
            <person name="Adriaenssens E.M."/>
            <person name="Foster-Nyarko E."/>
            <person name="Jarju S."/>
            <person name="Secka A."/>
            <person name="Antonio M."/>
            <person name="Oren A."/>
            <person name="Chaudhuri R.R."/>
            <person name="La Ragione R."/>
            <person name="Hildebrand F."/>
            <person name="Pallen M.J."/>
        </authorList>
    </citation>
    <scope>NUCLEOTIDE SEQUENCE</scope>
    <source>
        <strain evidence="1">ChiSjej5B23-6657</strain>
    </source>
</reference>
<proteinExistence type="predicted"/>
<organism evidence="1 2">
    <name type="scientific">Candidatus Pullilachnospira gallistercoris</name>
    <dbReference type="NCBI Taxonomy" id="2840911"/>
    <lineage>
        <taxon>Bacteria</taxon>
        <taxon>Bacillati</taxon>
        <taxon>Bacillota</taxon>
        <taxon>Clostridia</taxon>
        <taxon>Lachnospirales</taxon>
        <taxon>Lachnospiraceae</taxon>
        <taxon>Lachnospiraceae incertae sedis</taxon>
        <taxon>Candidatus Pullilachnospira</taxon>
    </lineage>
</organism>
<protein>
    <submittedName>
        <fullName evidence="1">Uncharacterized protein</fullName>
    </submittedName>
</protein>
<dbReference type="GO" id="GO:0003677">
    <property type="term" value="F:DNA binding"/>
    <property type="evidence" value="ECO:0007669"/>
    <property type="project" value="InterPro"/>
</dbReference>
<dbReference type="Gene3D" id="3.40.50.2300">
    <property type="match status" value="1"/>
</dbReference>